<keyword evidence="4" id="KW-0325">Glycoprotein</keyword>
<dbReference type="GO" id="GO:0005576">
    <property type="term" value="C:extracellular region"/>
    <property type="evidence" value="ECO:0007669"/>
    <property type="project" value="UniProtKB-SubCell"/>
</dbReference>
<reference evidence="6" key="2">
    <citation type="submission" date="2025-08" db="UniProtKB">
        <authorList>
            <consortium name="Ensembl"/>
        </authorList>
    </citation>
    <scope>IDENTIFICATION</scope>
</reference>
<dbReference type="Ensembl" id="ENSAPET00000016635.1">
    <property type="protein sequence ID" value="ENSAPEP00000016194.1"/>
    <property type="gene ID" value="ENSAPEG00000011562.1"/>
</dbReference>
<reference evidence="6" key="3">
    <citation type="submission" date="2025-09" db="UniProtKB">
        <authorList>
            <consortium name="Ensembl"/>
        </authorList>
    </citation>
    <scope>IDENTIFICATION</scope>
</reference>
<dbReference type="Gene3D" id="2.40.128.20">
    <property type="match status" value="1"/>
</dbReference>
<proteinExistence type="predicted"/>
<dbReference type="PANTHER" id="PTHR11967:SF2">
    <property type="entry name" value="ALPHA-1-ACID GLYCOPROTEIN 1"/>
    <property type="match status" value="1"/>
</dbReference>
<evidence type="ECO:0000313" key="7">
    <source>
        <dbReference type="Proteomes" id="UP000265080"/>
    </source>
</evidence>
<sequence length="210" mass="23643">MKAFFFFTALFVSCLAEELIEEECGPLIQPLPVDDIPKMNGTMYLLLGYTDQEDFRAIMKLTDSYWANITTTSNNELIINQRDKLNGTCITSRIKMTFEGNTAKASLPNMTSDQYFLPTCNGCLLALVNSSAKNLRKLLQDMGINPLSDNEQVTGRALYLMANETTIKDSDLEHFKKQAHCLNFPGEPDFQHNSEKSFCQEGEGIVLPNF</sequence>
<feature type="chain" id="PRO_5018022788" description="Apolipoprotein M" evidence="5">
    <location>
        <begin position="17"/>
        <end position="210"/>
    </location>
</feature>
<evidence type="ECO:0008006" key="8">
    <source>
        <dbReference type="Google" id="ProtNLM"/>
    </source>
</evidence>
<evidence type="ECO:0000256" key="4">
    <source>
        <dbReference type="ARBA" id="ARBA00023180"/>
    </source>
</evidence>
<keyword evidence="3 5" id="KW-0732">Signal</keyword>
<dbReference type="PANTHER" id="PTHR11967">
    <property type="entry name" value="ALPHA-1-ACID GLYCOPROTEIN"/>
    <property type="match status" value="1"/>
</dbReference>
<protein>
    <recommendedName>
        <fullName evidence="8">Apolipoprotein M</fullName>
    </recommendedName>
</protein>
<dbReference type="Proteomes" id="UP000265080">
    <property type="component" value="Chromosome 17"/>
</dbReference>
<dbReference type="SUPFAM" id="SSF50814">
    <property type="entry name" value="Lipocalins"/>
    <property type="match status" value="1"/>
</dbReference>
<organism evidence="6 7">
    <name type="scientific">Amphiprion percula</name>
    <name type="common">Orange clownfish</name>
    <name type="synonym">Lutjanus percula</name>
    <dbReference type="NCBI Taxonomy" id="161767"/>
    <lineage>
        <taxon>Eukaryota</taxon>
        <taxon>Metazoa</taxon>
        <taxon>Chordata</taxon>
        <taxon>Craniata</taxon>
        <taxon>Vertebrata</taxon>
        <taxon>Euteleostomi</taxon>
        <taxon>Actinopterygii</taxon>
        <taxon>Neopterygii</taxon>
        <taxon>Teleostei</taxon>
        <taxon>Neoteleostei</taxon>
        <taxon>Acanthomorphata</taxon>
        <taxon>Ovalentaria</taxon>
        <taxon>Pomacentridae</taxon>
        <taxon>Amphiprion</taxon>
    </lineage>
</organism>
<feature type="signal peptide" evidence="5">
    <location>
        <begin position="1"/>
        <end position="16"/>
    </location>
</feature>
<dbReference type="GeneTree" id="ENSGT00400000024810"/>
<name>A0A3P8SUN7_AMPPE</name>
<evidence type="ECO:0000313" key="6">
    <source>
        <dbReference type="Ensembl" id="ENSAPEP00000016194.1"/>
    </source>
</evidence>
<dbReference type="AlphaFoldDB" id="A0A3P8SUN7"/>
<comment type="subcellular location">
    <subcellularLocation>
        <location evidence="1">Secreted</location>
    </subcellularLocation>
</comment>
<keyword evidence="2" id="KW-0964">Secreted</keyword>
<reference evidence="6 7" key="1">
    <citation type="submission" date="2018-03" db="EMBL/GenBank/DDBJ databases">
        <title>Finding Nemo's genes: A chromosome-scale reference assembly of the genome of the orange clownfish Amphiprion percula.</title>
        <authorList>
            <person name="Lehmann R."/>
        </authorList>
    </citation>
    <scope>NUCLEOTIDE SEQUENCE</scope>
</reference>
<evidence type="ECO:0000256" key="2">
    <source>
        <dbReference type="ARBA" id="ARBA00022525"/>
    </source>
</evidence>
<evidence type="ECO:0000256" key="1">
    <source>
        <dbReference type="ARBA" id="ARBA00004613"/>
    </source>
</evidence>
<evidence type="ECO:0000256" key="5">
    <source>
        <dbReference type="SAM" id="SignalP"/>
    </source>
</evidence>
<evidence type="ECO:0000256" key="3">
    <source>
        <dbReference type="ARBA" id="ARBA00022729"/>
    </source>
</evidence>
<dbReference type="InterPro" id="IPR012674">
    <property type="entry name" value="Calycin"/>
</dbReference>
<keyword evidence="7" id="KW-1185">Reference proteome</keyword>
<accession>A0A3P8SUN7</accession>